<sequence length="680" mass="78014">MSIFPLINSLICAILAIFVLSRNARHPLNLSFSLGLFSLGFIEMANFIALRSILPLFWIRMARVGECLLPANWILFIYAFAKKDRQILTKDKLVISIFYATSLFFMAFSQREFFITPLSDFLFRIERLGYYFYLFLCFSMIFILSKLEGILFSSKGAVRWQIKYAMLGLGSIFASFIFITGQRLLYRTIDLHFIPIHSVIILISLSLIVFASVRRHFLDVDVFVSRYAVYTSLTVIFVGIYFLSLGLMGELARKLGIDLGYLWEIPIIFISVLILSIVLLSDTVKRKVRYFISRHFYKDKYDYRAQWLNFSNRLSNKFTASEICNATLELLSEAMYVKQLSIWLYDEENESLQIASSKGLAKVDFKVEHKDFISSLKNRPFILKESLKKENSKVYEENREFFEKARASLCVPMIVGDNFIGIIAIGPEFSGKGFIQDDFDLLTSIAAQASNALLNVRLSDKLIQIKEQETFHRLSSFIVHDLKNLVYTLSLSLQNARKYFDEPEFKKDLLDTISNSVSKMKVLMAKLSSAPRGLKINLQQIDLNNLINEVVDSTKLNSKDINIKKYFGDIPVIKADKEQLKKVITNLMLNALEANGNRGEIKINTYSRNGWVVFSISDNGPGMDKEFKEKYLFKPFHSTKSKGLGIGLFQCKTIIDAHKGKIEVESEKWKGCTFTVKLPV</sequence>
<accession>A0A7U4QIU8</accession>
<feature type="transmembrane region" description="Helical" evidence="4">
    <location>
        <begin position="164"/>
        <end position="186"/>
    </location>
</feature>
<comment type="catalytic activity">
    <reaction evidence="1">
        <text>ATP + protein L-histidine = ADP + protein N-phospho-L-histidine.</text>
        <dbReference type="EC" id="2.7.13.3"/>
    </reaction>
</comment>
<dbReference type="PANTHER" id="PTHR43547:SF2">
    <property type="entry name" value="HYBRID SIGNAL TRANSDUCTION HISTIDINE KINASE C"/>
    <property type="match status" value="1"/>
</dbReference>
<feature type="transmembrane region" description="Helical" evidence="4">
    <location>
        <begin position="61"/>
        <end position="81"/>
    </location>
</feature>
<dbReference type="PRINTS" id="PR00344">
    <property type="entry name" value="BCTRLSENSOR"/>
</dbReference>
<evidence type="ECO:0000259" key="5">
    <source>
        <dbReference type="PROSITE" id="PS50109"/>
    </source>
</evidence>
<feature type="transmembrane region" description="Helical" evidence="4">
    <location>
        <begin position="130"/>
        <end position="152"/>
    </location>
</feature>
<dbReference type="SUPFAM" id="SSF55781">
    <property type="entry name" value="GAF domain-like"/>
    <property type="match status" value="1"/>
</dbReference>
<dbReference type="Gene3D" id="3.30.450.40">
    <property type="match status" value="1"/>
</dbReference>
<name>A0A7U4QIU8_DESA2</name>
<dbReference type="Gene3D" id="3.30.565.10">
    <property type="entry name" value="Histidine kinase-like ATPase, C-terminal domain"/>
    <property type="match status" value="1"/>
</dbReference>
<keyword evidence="4" id="KW-0812">Transmembrane</keyword>
<evidence type="ECO:0000313" key="6">
    <source>
        <dbReference type="EMBL" id="AMM40162.1"/>
    </source>
</evidence>
<evidence type="ECO:0000256" key="3">
    <source>
        <dbReference type="ARBA" id="ARBA00022553"/>
    </source>
</evidence>
<dbReference type="InterPro" id="IPR014265">
    <property type="entry name" value="XrtA/PrsK"/>
</dbReference>
<dbReference type="NCBIfam" id="TIGR02916">
    <property type="entry name" value="PEP_his_kin"/>
    <property type="match status" value="1"/>
</dbReference>
<keyword evidence="3" id="KW-0597">Phosphoprotein</keyword>
<dbReference type="InterPro" id="IPR003018">
    <property type="entry name" value="GAF"/>
</dbReference>
<organism evidence="6 7">
    <name type="scientific">Desulfofervidus auxilii</name>
    <dbReference type="NCBI Taxonomy" id="1621989"/>
    <lineage>
        <taxon>Bacteria</taxon>
        <taxon>Pseudomonadati</taxon>
        <taxon>Thermodesulfobacteriota</taxon>
        <taxon>Candidatus Desulfofervidia</taxon>
        <taxon>Candidatus Desulfofervidales</taxon>
        <taxon>Candidatus Desulfofervidaceae</taxon>
        <taxon>Candidatus Desulfofervidus</taxon>
    </lineage>
</organism>
<dbReference type="EC" id="2.7.13.3" evidence="2"/>
<gene>
    <name evidence="6" type="ORF">HS1_000356</name>
</gene>
<dbReference type="PROSITE" id="PS50109">
    <property type="entry name" value="HIS_KIN"/>
    <property type="match status" value="1"/>
</dbReference>
<keyword evidence="7" id="KW-1185">Reference proteome</keyword>
<feature type="transmembrane region" description="Helical" evidence="4">
    <location>
        <begin position="227"/>
        <end position="249"/>
    </location>
</feature>
<dbReference type="Proteomes" id="UP000070560">
    <property type="component" value="Chromosome"/>
</dbReference>
<keyword evidence="6" id="KW-0808">Transferase</keyword>
<dbReference type="Pfam" id="PF13492">
    <property type="entry name" value="GAF_3"/>
    <property type="match status" value="1"/>
</dbReference>
<keyword evidence="4" id="KW-1133">Transmembrane helix</keyword>
<dbReference type="PANTHER" id="PTHR43547">
    <property type="entry name" value="TWO-COMPONENT HISTIDINE KINASE"/>
    <property type="match status" value="1"/>
</dbReference>
<dbReference type="SUPFAM" id="SSF55874">
    <property type="entry name" value="ATPase domain of HSP90 chaperone/DNA topoisomerase II/histidine kinase"/>
    <property type="match status" value="1"/>
</dbReference>
<dbReference type="InterPro" id="IPR004358">
    <property type="entry name" value="Sig_transdc_His_kin-like_C"/>
</dbReference>
<feature type="transmembrane region" description="Helical" evidence="4">
    <location>
        <begin position="28"/>
        <end position="49"/>
    </location>
</feature>
<dbReference type="InterPro" id="IPR005467">
    <property type="entry name" value="His_kinase_dom"/>
</dbReference>
<dbReference type="InterPro" id="IPR029016">
    <property type="entry name" value="GAF-like_dom_sf"/>
</dbReference>
<dbReference type="AlphaFoldDB" id="A0A7U4QIU8"/>
<evidence type="ECO:0000313" key="7">
    <source>
        <dbReference type="Proteomes" id="UP000070560"/>
    </source>
</evidence>
<protein>
    <recommendedName>
        <fullName evidence="2">histidine kinase</fullName>
        <ecNumber evidence="2">2.7.13.3</ecNumber>
    </recommendedName>
</protein>
<feature type="transmembrane region" description="Helical" evidence="4">
    <location>
        <begin position="261"/>
        <end position="280"/>
    </location>
</feature>
<feature type="domain" description="Histidine kinase" evidence="5">
    <location>
        <begin position="477"/>
        <end position="680"/>
    </location>
</feature>
<keyword evidence="4" id="KW-0472">Membrane</keyword>
<evidence type="ECO:0000256" key="1">
    <source>
        <dbReference type="ARBA" id="ARBA00000085"/>
    </source>
</evidence>
<feature type="transmembrane region" description="Helical" evidence="4">
    <location>
        <begin position="192"/>
        <end position="215"/>
    </location>
</feature>
<dbReference type="SMART" id="SM00065">
    <property type="entry name" value="GAF"/>
    <property type="match status" value="1"/>
</dbReference>
<evidence type="ECO:0000256" key="4">
    <source>
        <dbReference type="SAM" id="Phobius"/>
    </source>
</evidence>
<dbReference type="InterPro" id="IPR003594">
    <property type="entry name" value="HATPase_dom"/>
</dbReference>
<feature type="transmembrane region" description="Helical" evidence="4">
    <location>
        <begin position="93"/>
        <end position="110"/>
    </location>
</feature>
<dbReference type="OrthoDB" id="9785691at2"/>
<dbReference type="SMART" id="SM00387">
    <property type="entry name" value="HATPase_c"/>
    <property type="match status" value="1"/>
</dbReference>
<dbReference type="EMBL" id="CP013015">
    <property type="protein sequence ID" value="AMM40162.1"/>
    <property type="molecule type" value="Genomic_DNA"/>
</dbReference>
<dbReference type="InterPro" id="IPR036890">
    <property type="entry name" value="HATPase_C_sf"/>
</dbReference>
<dbReference type="GO" id="GO:0000155">
    <property type="term" value="F:phosphorelay sensor kinase activity"/>
    <property type="evidence" value="ECO:0007669"/>
    <property type="project" value="TreeGrafter"/>
</dbReference>
<dbReference type="CDD" id="cd00075">
    <property type="entry name" value="HATPase"/>
    <property type="match status" value="1"/>
</dbReference>
<dbReference type="KEGG" id="daw:HS1_000356"/>
<keyword evidence="6" id="KW-0418">Kinase</keyword>
<reference evidence="6 7" key="1">
    <citation type="submission" date="2015-10" db="EMBL/GenBank/DDBJ databases">
        <title>Candidatus Desulfofervidus auxilii, a hydrogenotrophic sulfate-reducing bacterium involved in the thermophilic anaerobic oxidation of methane.</title>
        <authorList>
            <person name="Krukenberg V."/>
            <person name="Richter M."/>
            <person name="Wegener G."/>
        </authorList>
    </citation>
    <scope>NUCLEOTIDE SEQUENCE [LARGE SCALE GENOMIC DNA]</scope>
    <source>
        <strain evidence="6 7">HS1</strain>
    </source>
</reference>
<dbReference type="Pfam" id="PF02518">
    <property type="entry name" value="HATPase_c"/>
    <property type="match status" value="1"/>
</dbReference>
<evidence type="ECO:0000256" key="2">
    <source>
        <dbReference type="ARBA" id="ARBA00012438"/>
    </source>
</evidence>
<feature type="transmembrane region" description="Helical" evidence="4">
    <location>
        <begin position="6"/>
        <end position="21"/>
    </location>
</feature>
<proteinExistence type="predicted"/>